<organism evidence="7 8">
    <name type="scientific">Bicyclus anynana</name>
    <name type="common">Squinting bush brown butterfly</name>
    <dbReference type="NCBI Taxonomy" id="110368"/>
    <lineage>
        <taxon>Eukaryota</taxon>
        <taxon>Metazoa</taxon>
        <taxon>Ecdysozoa</taxon>
        <taxon>Arthropoda</taxon>
        <taxon>Hexapoda</taxon>
        <taxon>Insecta</taxon>
        <taxon>Pterygota</taxon>
        <taxon>Neoptera</taxon>
        <taxon>Endopterygota</taxon>
        <taxon>Lepidoptera</taxon>
        <taxon>Glossata</taxon>
        <taxon>Ditrysia</taxon>
        <taxon>Papilionoidea</taxon>
        <taxon>Nymphalidae</taxon>
        <taxon>Satyrinae</taxon>
        <taxon>Satyrini</taxon>
        <taxon>Mycalesina</taxon>
        <taxon>Bicyclus</taxon>
    </lineage>
</organism>
<feature type="transmembrane region" description="Helical" evidence="6">
    <location>
        <begin position="79"/>
        <end position="99"/>
    </location>
</feature>
<comment type="subcellular location">
    <subcellularLocation>
        <location evidence="1 6">Cell membrane</location>
        <topology evidence="1 6">Multi-pass membrane protein</topology>
    </subcellularLocation>
</comment>
<gene>
    <name evidence="8" type="primary">LOC128198691</name>
</gene>
<evidence type="ECO:0000256" key="1">
    <source>
        <dbReference type="ARBA" id="ARBA00004651"/>
    </source>
</evidence>
<proteinExistence type="inferred from homology"/>
<evidence type="ECO:0000256" key="3">
    <source>
        <dbReference type="ARBA" id="ARBA00022692"/>
    </source>
</evidence>
<evidence type="ECO:0000256" key="5">
    <source>
        <dbReference type="ARBA" id="ARBA00023136"/>
    </source>
</evidence>
<comment type="similarity">
    <text evidence="6">Belongs to the insect chemoreceptor superfamily. Gustatory receptor (GR) family.</text>
</comment>
<evidence type="ECO:0000256" key="2">
    <source>
        <dbReference type="ARBA" id="ARBA00022475"/>
    </source>
</evidence>
<dbReference type="RefSeq" id="XP_052741122.1">
    <property type="nucleotide sequence ID" value="XM_052885162.1"/>
</dbReference>
<feature type="transmembrane region" description="Helical" evidence="6">
    <location>
        <begin position="296"/>
        <end position="318"/>
    </location>
</feature>
<name>A0ABM3LPW0_BICAN</name>
<accession>A0ABM3LPW0</accession>
<keyword evidence="5 6" id="KW-0472">Membrane</keyword>
<keyword evidence="3 6" id="KW-0812">Transmembrane</keyword>
<sequence length="370" mass="42814">METKVQDKNRDLILDAINPLLKVENIFGFFRFQVLNGRMKKSNKRMKFYALFLISVLFIAYSIIYLSDVISSKQMYINEVVIVLILTLQYVVLIVNVMCSNNKNILIIESLAKIDYGLELSSKNVYNKTRQQAIIFLSVLFCLYTTNFVYECIHLSDYNVYTGVFHHVTNIARHIELVVFYVFVKLIIMRLDILNEYLKQIIDIKSANQSTTYSNNQLSHSVLINCNSCFNRIWNKNKREIVSLAKLFDFVGETTNNLNEVFNYQILNALICTFGFTILLSWMAIQLYFFNKNIDGIISLILQCLFEVSFIGLICYVCEGMNLKRKSTGMLVNKLIMDYDLPRQKRIQAKANGTPPRHVACLGGVPFNNM</sequence>
<evidence type="ECO:0000256" key="6">
    <source>
        <dbReference type="RuleBase" id="RU363108"/>
    </source>
</evidence>
<comment type="caution">
    <text evidence="6">Lacks conserved residue(s) required for the propagation of feature annotation.</text>
</comment>
<feature type="transmembrane region" description="Helical" evidence="6">
    <location>
        <begin position="133"/>
        <end position="150"/>
    </location>
</feature>
<dbReference type="Proteomes" id="UP001652582">
    <property type="component" value="Chromosome 13"/>
</dbReference>
<keyword evidence="6" id="KW-0807">Transducer</keyword>
<feature type="transmembrane region" description="Helical" evidence="6">
    <location>
        <begin position="266"/>
        <end position="290"/>
    </location>
</feature>
<dbReference type="InterPro" id="IPR013604">
    <property type="entry name" value="7TM_chemorcpt"/>
</dbReference>
<keyword evidence="4 6" id="KW-1133">Transmembrane helix</keyword>
<feature type="transmembrane region" description="Helical" evidence="6">
    <location>
        <begin position="170"/>
        <end position="188"/>
    </location>
</feature>
<evidence type="ECO:0000313" key="7">
    <source>
        <dbReference type="Proteomes" id="UP001652582"/>
    </source>
</evidence>
<keyword evidence="7" id="KW-1185">Reference proteome</keyword>
<keyword evidence="6" id="KW-0675">Receptor</keyword>
<evidence type="ECO:0000313" key="8">
    <source>
        <dbReference type="RefSeq" id="XP_052741122.1"/>
    </source>
</evidence>
<comment type="function">
    <text evidence="6">Gustatory receptor which mediates acceptance or avoidance behavior, depending on its substrates.</text>
</comment>
<dbReference type="Pfam" id="PF08395">
    <property type="entry name" value="7tm_7"/>
    <property type="match status" value="1"/>
</dbReference>
<reference evidence="8" key="1">
    <citation type="submission" date="2025-08" db="UniProtKB">
        <authorList>
            <consortium name="RefSeq"/>
        </authorList>
    </citation>
    <scope>IDENTIFICATION</scope>
</reference>
<evidence type="ECO:0000256" key="4">
    <source>
        <dbReference type="ARBA" id="ARBA00022989"/>
    </source>
</evidence>
<feature type="transmembrane region" description="Helical" evidence="6">
    <location>
        <begin position="48"/>
        <end position="67"/>
    </location>
</feature>
<dbReference type="GeneID" id="128198691"/>
<protein>
    <recommendedName>
        <fullName evidence="6">Gustatory receptor</fullName>
    </recommendedName>
</protein>
<keyword evidence="2 6" id="KW-1003">Cell membrane</keyword>